<evidence type="ECO:0000259" key="1">
    <source>
        <dbReference type="Pfam" id="PF04717"/>
    </source>
</evidence>
<accession>A0A4R1FMB6</accession>
<proteinExistence type="predicted"/>
<name>A0A4R1FMB6_9PAST</name>
<dbReference type="RefSeq" id="WP_132691945.1">
    <property type="nucleotide sequence ID" value="NZ_SMFT01000005.1"/>
</dbReference>
<evidence type="ECO:0000313" key="3">
    <source>
        <dbReference type="Proteomes" id="UP000294702"/>
    </source>
</evidence>
<dbReference type="Proteomes" id="UP000294702">
    <property type="component" value="Unassembled WGS sequence"/>
</dbReference>
<dbReference type="NCBIfam" id="TIGR01644">
    <property type="entry name" value="phage_P2_V"/>
    <property type="match status" value="1"/>
</dbReference>
<dbReference type="Gene3D" id="2.40.50.230">
    <property type="entry name" value="Gp5 N-terminal domain"/>
    <property type="match status" value="1"/>
</dbReference>
<dbReference type="InterPro" id="IPR037026">
    <property type="entry name" value="Vgr_OB-fold_dom_sf"/>
</dbReference>
<feature type="domain" description="Gp5/Type VI secretion system Vgr protein OB-fold" evidence="1">
    <location>
        <begin position="12"/>
        <end position="80"/>
    </location>
</feature>
<dbReference type="InterPro" id="IPR006531">
    <property type="entry name" value="Gp5/Vgr_OB"/>
</dbReference>
<reference evidence="2 3" key="1">
    <citation type="submission" date="2019-03" db="EMBL/GenBank/DDBJ databases">
        <title>Genomic Encyclopedia of Type Strains, Phase IV (KMG-IV): sequencing the most valuable type-strain genomes for metagenomic binning, comparative biology and taxonomic classification.</title>
        <authorList>
            <person name="Goeker M."/>
        </authorList>
    </citation>
    <scope>NUCLEOTIDE SEQUENCE [LARGE SCALE GENOMIC DNA]</scope>
    <source>
        <strain evidence="2 3">DSM 15534</strain>
    </source>
</reference>
<protein>
    <submittedName>
        <fullName evidence="2">Phage baseplate assembly protein V</fullName>
    </submittedName>
</protein>
<keyword evidence="3" id="KW-1185">Reference proteome</keyword>
<comment type="caution">
    <text evidence="2">The sequence shown here is derived from an EMBL/GenBank/DDBJ whole genome shotgun (WGS) entry which is preliminary data.</text>
</comment>
<gene>
    <name evidence="2" type="ORF">EV694_1970</name>
</gene>
<dbReference type="EMBL" id="SMFT01000005">
    <property type="protein sequence ID" value="TCJ95967.1"/>
    <property type="molecule type" value="Genomic_DNA"/>
</dbReference>
<organism evidence="2 3">
    <name type="scientific">Volucribacter psittacicida</name>
    <dbReference type="NCBI Taxonomy" id="203482"/>
    <lineage>
        <taxon>Bacteria</taxon>
        <taxon>Pseudomonadati</taxon>
        <taxon>Pseudomonadota</taxon>
        <taxon>Gammaproteobacteria</taxon>
        <taxon>Pasteurellales</taxon>
        <taxon>Pasteurellaceae</taxon>
        <taxon>Volucribacter</taxon>
    </lineage>
</organism>
<dbReference type="AlphaFoldDB" id="A0A4R1FMB6"/>
<evidence type="ECO:0000313" key="2">
    <source>
        <dbReference type="EMBL" id="TCJ95967.1"/>
    </source>
</evidence>
<dbReference type="Pfam" id="PF04717">
    <property type="entry name" value="Phage_base_V"/>
    <property type="match status" value="1"/>
</dbReference>
<dbReference type="Gene3D" id="6.20.150.10">
    <property type="match status" value="1"/>
</dbReference>
<sequence length="204" mass="21530">MKTHNFTATFQQGLVSAVDAANHRVRCTLPALEDLETDWLPFLTPNAGGNQFYCLPDVGELVAILLDAQGESGCVLGTIYNAQDPTPAASGDIWMKKFRNGTVISHDRRTGDILIQATGKITLVSPTLVTIDSPDTKTTGNLLVEGSLTYMQGMTGNGGANGATAVINGALQTHGGDIKADNISLKAHKHREQGDGNLTSDAQP</sequence>
<dbReference type="InterPro" id="IPR013046">
    <property type="entry name" value="GpV/Gp45"/>
</dbReference>
<dbReference type="OrthoDB" id="4931325at2"/>